<protein>
    <submittedName>
        <fullName evidence="1">24375_t:CDS:1</fullName>
    </submittedName>
</protein>
<reference evidence="1" key="1">
    <citation type="submission" date="2021-06" db="EMBL/GenBank/DDBJ databases">
        <authorList>
            <person name="Kallberg Y."/>
            <person name="Tangrot J."/>
            <person name="Rosling A."/>
        </authorList>
    </citation>
    <scope>NUCLEOTIDE SEQUENCE</scope>
    <source>
        <strain evidence="1">FL966</strain>
    </source>
</reference>
<gene>
    <name evidence="1" type="ORF">CPELLU_LOCUS19230</name>
</gene>
<proteinExistence type="predicted"/>
<dbReference type="AlphaFoldDB" id="A0A9N9K808"/>
<comment type="caution">
    <text evidence="1">The sequence shown here is derived from an EMBL/GenBank/DDBJ whole genome shotgun (WGS) entry which is preliminary data.</text>
</comment>
<keyword evidence="2" id="KW-1185">Reference proteome</keyword>
<organism evidence="1 2">
    <name type="scientific">Cetraspora pellucida</name>
    <dbReference type="NCBI Taxonomy" id="1433469"/>
    <lineage>
        <taxon>Eukaryota</taxon>
        <taxon>Fungi</taxon>
        <taxon>Fungi incertae sedis</taxon>
        <taxon>Mucoromycota</taxon>
        <taxon>Glomeromycotina</taxon>
        <taxon>Glomeromycetes</taxon>
        <taxon>Diversisporales</taxon>
        <taxon>Gigasporaceae</taxon>
        <taxon>Cetraspora</taxon>
    </lineage>
</organism>
<name>A0A9N9K808_9GLOM</name>
<accession>A0A9N9K808</accession>
<evidence type="ECO:0000313" key="2">
    <source>
        <dbReference type="Proteomes" id="UP000789759"/>
    </source>
</evidence>
<evidence type="ECO:0000313" key="1">
    <source>
        <dbReference type="EMBL" id="CAG8816353.1"/>
    </source>
</evidence>
<feature type="non-terminal residue" evidence="1">
    <location>
        <position position="59"/>
    </location>
</feature>
<sequence>MKSIKYAVKKVHDFKKPLAYIDTLMKNSKLWIHSFTKISDIWVFQQLHMLNYCRMLLNK</sequence>
<dbReference type="EMBL" id="CAJVQA010044169">
    <property type="protein sequence ID" value="CAG8816353.1"/>
    <property type="molecule type" value="Genomic_DNA"/>
</dbReference>
<dbReference type="Proteomes" id="UP000789759">
    <property type="component" value="Unassembled WGS sequence"/>
</dbReference>